<dbReference type="Proteomes" id="UP000249065">
    <property type="component" value="Unassembled WGS sequence"/>
</dbReference>
<dbReference type="InterPro" id="IPR050490">
    <property type="entry name" value="Bact_solute-bd_prot1"/>
</dbReference>
<organism evidence="5 6">
    <name type="scientific">Roseicella frigidaeris</name>
    <dbReference type="NCBI Taxonomy" id="2230885"/>
    <lineage>
        <taxon>Bacteria</taxon>
        <taxon>Pseudomonadati</taxon>
        <taxon>Pseudomonadota</taxon>
        <taxon>Alphaproteobacteria</taxon>
        <taxon>Acetobacterales</taxon>
        <taxon>Roseomonadaceae</taxon>
        <taxon>Roseicella</taxon>
    </lineage>
</organism>
<dbReference type="EMBL" id="QLIX01000047">
    <property type="protein sequence ID" value="RAI54592.1"/>
    <property type="molecule type" value="Genomic_DNA"/>
</dbReference>
<dbReference type="PANTHER" id="PTHR43649">
    <property type="entry name" value="ARABINOSE-BINDING PROTEIN-RELATED"/>
    <property type="match status" value="1"/>
</dbReference>
<dbReference type="Pfam" id="PF13416">
    <property type="entry name" value="SBP_bac_8"/>
    <property type="match status" value="1"/>
</dbReference>
<dbReference type="SUPFAM" id="SSF53850">
    <property type="entry name" value="Periplasmic binding protein-like II"/>
    <property type="match status" value="1"/>
</dbReference>
<comment type="subcellular location">
    <subcellularLocation>
        <location evidence="1">Periplasm</location>
    </subcellularLocation>
</comment>
<dbReference type="AlphaFoldDB" id="A0A327LXJ6"/>
<keyword evidence="4" id="KW-0732">Signal</keyword>
<comment type="caution">
    <text evidence="5">The sequence shown here is derived from an EMBL/GenBank/DDBJ whole genome shotgun (WGS) entry which is preliminary data.</text>
</comment>
<name>A0A327LXJ6_9PROT</name>
<dbReference type="InterPro" id="IPR006059">
    <property type="entry name" value="SBP"/>
</dbReference>
<evidence type="ECO:0000313" key="5">
    <source>
        <dbReference type="EMBL" id="RAI54592.1"/>
    </source>
</evidence>
<dbReference type="Gene3D" id="3.40.190.10">
    <property type="entry name" value="Periplasmic binding protein-like II"/>
    <property type="match status" value="1"/>
</dbReference>
<reference evidence="6" key="1">
    <citation type="submission" date="2018-06" db="EMBL/GenBank/DDBJ databases">
        <authorList>
            <person name="Khan S.A."/>
        </authorList>
    </citation>
    <scope>NUCLEOTIDE SEQUENCE [LARGE SCALE GENOMIC DNA]</scope>
    <source>
        <strain evidence="6">DB-1506</strain>
    </source>
</reference>
<dbReference type="RefSeq" id="WP_111472779.1">
    <property type="nucleotide sequence ID" value="NZ_QLIX01000047.1"/>
</dbReference>
<sequence>MTGSEERKPGRRAAMMLGVGTLGAGLALGARAARAIPVANVPSPGYRPEPGARLRVLRPAKFIDPDEAIFNANSRRFTEQTGIEVRVDYVNWPDMPVQVAVAYNTGQGADVIIGFGADPHLYAEKVVEMTDLATYLGARYGGWYDLAQVYGRKYRSDTWLGLPMGGSSSPVVYRRSWLQEAGFAAMPNDLGEFLKLCQGLKRIGHPAGFALSHAPGDAPAYANWLLWSHGAALVDEEGKVTLDSPATARALDYARALQETLVPGTMAWNGASNNRAFVAGEIGLTQNGVSIYFSAKTANDAAQNAVAADTDHAEMPHGQAPKAPSTALTLNAMVPRYTRYPQAAKEYIRFMMEAEQYDPWLTGCLGYWSQPLKAYAESAVWSSDPKLAVYRAGMDTPFYEGFRGPISAAAGAVVENWVVVDMFARVATGQQTPAESMREAQRAARRWYRG</sequence>
<proteinExistence type="inferred from homology"/>
<keyword evidence="3" id="KW-0813">Transport</keyword>
<dbReference type="GO" id="GO:0042597">
    <property type="term" value="C:periplasmic space"/>
    <property type="evidence" value="ECO:0007669"/>
    <property type="project" value="UniProtKB-SubCell"/>
</dbReference>
<evidence type="ECO:0000256" key="3">
    <source>
        <dbReference type="ARBA" id="ARBA00022448"/>
    </source>
</evidence>
<protein>
    <submittedName>
        <fullName evidence="5">Carbohydrate ABC transporter substrate-binding protein</fullName>
    </submittedName>
</protein>
<accession>A0A327LXJ6</accession>
<evidence type="ECO:0000256" key="2">
    <source>
        <dbReference type="ARBA" id="ARBA00008520"/>
    </source>
</evidence>
<evidence type="ECO:0000256" key="1">
    <source>
        <dbReference type="ARBA" id="ARBA00004418"/>
    </source>
</evidence>
<evidence type="ECO:0000256" key="4">
    <source>
        <dbReference type="ARBA" id="ARBA00022729"/>
    </source>
</evidence>
<comment type="similarity">
    <text evidence="2">Belongs to the bacterial solute-binding protein 1 family.</text>
</comment>
<dbReference type="PANTHER" id="PTHR43649:SF34">
    <property type="entry name" value="ABC TRANSPORTER PERIPLASMIC-BINDING PROTEIN YCJN-RELATED"/>
    <property type="match status" value="1"/>
</dbReference>
<keyword evidence="6" id="KW-1185">Reference proteome</keyword>
<evidence type="ECO:0000313" key="6">
    <source>
        <dbReference type="Proteomes" id="UP000249065"/>
    </source>
</evidence>
<gene>
    <name evidence="5" type="ORF">DOO78_25905</name>
</gene>
<dbReference type="OrthoDB" id="9795569at2"/>